<gene>
    <name evidence="11" type="ORF">BJG266_LOCUS9141</name>
    <name evidence="12" type="ORF">QVE165_LOCUS12950</name>
</gene>
<feature type="transmembrane region" description="Helical" evidence="9">
    <location>
        <begin position="263"/>
        <end position="286"/>
    </location>
</feature>
<keyword evidence="13" id="KW-1185">Reference proteome</keyword>
<evidence type="ECO:0000256" key="8">
    <source>
        <dbReference type="ARBA" id="ARBA00023224"/>
    </source>
</evidence>
<name>A0A813Y1T9_9BILA</name>
<evidence type="ECO:0000256" key="9">
    <source>
        <dbReference type="SAM" id="Phobius"/>
    </source>
</evidence>
<keyword evidence="7" id="KW-0675">Receptor</keyword>
<comment type="caution">
    <text evidence="11">The sequence shown here is derived from an EMBL/GenBank/DDBJ whole genome shotgun (WGS) entry which is preliminary data.</text>
</comment>
<proteinExistence type="predicted"/>
<dbReference type="CDD" id="cd00637">
    <property type="entry name" value="7tm_classA_rhodopsin-like"/>
    <property type="match status" value="1"/>
</dbReference>
<evidence type="ECO:0000313" key="14">
    <source>
        <dbReference type="Proteomes" id="UP000663877"/>
    </source>
</evidence>
<evidence type="ECO:0000313" key="11">
    <source>
        <dbReference type="EMBL" id="CAF0875598.1"/>
    </source>
</evidence>
<feature type="transmembrane region" description="Helical" evidence="9">
    <location>
        <begin position="235"/>
        <end position="257"/>
    </location>
</feature>
<feature type="transmembrane region" description="Helical" evidence="9">
    <location>
        <begin position="20"/>
        <end position="47"/>
    </location>
</feature>
<dbReference type="InterPro" id="IPR017452">
    <property type="entry name" value="GPCR_Rhodpsn_7TM"/>
</dbReference>
<accession>A0A813Y1T9</accession>
<dbReference type="Pfam" id="PF00001">
    <property type="entry name" value="7tm_1"/>
    <property type="match status" value="1"/>
</dbReference>
<protein>
    <recommendedName>
        <fullName evidence="10">G-protein coupled receptors family 1 profile domain-containing protein</fullName>
    </recommendedName>
</protein>
<sequence length="312" mass="36744">MNSTLLTFVFNLTRIDIKSWFIPFDILMILFTVLAVIFSIIFLLCILIDKRCHTIPMMLTANTCLAELIMSSDAFCIAIYTLHNDLNQIKYGDFYCIFRGYLTYVSCAMLNYSFLLQAFYRYVLVVHSTSLFLQSIQFQLFFICITWMISFVYPIGFLFNGNIIYNVDNQICQIPLQLSFSMVFLTLCLYMIPVSLIIFIYFKLVRYVKEMRYRITVVNTLSRARRQLRIVRRTIILVTILIAICFVYAIFIFISFFTDPPKYHFRIAYVIGNLSTLLLMIVLFRFTKPVIICIKEIINRRLTCIISNVTFN</sequence>
<feature type="transmembrane region" description="Helical" evidence="9">
    <location>
        <begin position="140"/>
        <end position="159"/>
    </location>
</feature>
<keyword evidence="8" id="KW-0807">Transducer</keyword>
<keyword evidence="2" id="KW-1003">Cell membrane</keyword>
<keyword evidence="3 9" id="KW-0812">Transmembrane</keyword>
<comment type="subcellular location">
    <subcellularLocation>
        <location evidence="1">Cell membrane</location>
        <topology evidence="1">Multi-pass membrane protein</topology>
    </subcellularLocation>
</comment>
<feature type="domain" description="G-protein coupled receptors family 1 profile" evidence="10">
    <location>
        <begin position="38"/>
        <end position="283"/>
    </location>
</feature>
<evidence type="ECO:0000256" key="1">
    <source>
        <dbReference type="ARBA" id="ARBA00004651"/>
    </source>
</evidence>
<evidence type="ECO:0000256" key="4">
    <source>
        <dbReference type="ARBA" id="ARBA00022989"/>
    </source>
</evidence>
<dbReference type="EMBL" id="CAJNOI010000029">
    <property type="protein sequence ID" value="CAF0875598.1"/>
    <property type="molecule type" value="Genomic_DNA"/>
</dbReference>
<dbReference type="GO" id="GO:0004930">
    <property type="term" value="F:G protein-coupled receptor activity"/>
    <property type="evidence" value="ECO:0007669"/>
    <property type="project" value="UniProtKB-KW"/>
</dbReference>
<dbReference type="PANTHER" id="PTHR24228">
    <property type="entry name" value="B2 BRADYKININ RECEPTOR/ANGIOTENSIN II RECEPTOR"/>
    <property type="match status" value="1"/>
</dbReference>
<dbReference type="InterPro" id="IPR000276">
    <property type="entry name" value="GPCR_Rhodpsn"/>
</dbReference>
<evidence type="ECO:0000256" key="3">
    <source>
        <dbReference type="ARBA" id="ARBA00022692"/>
    </source>
</evidence>
<reference evidence="11" key="1">
    <citation type="submission" date="2021-02" db="EMBL/GenBank/DDBJ databases">
        <authorList>
            <person name="Nowell W R."/>
        </authorList>
    </citation>
    <scope>NUCLEOTIDE SEQUENCE</scope>
</reference>
<evidence type="ECO:0000259" key="10">
    <source>
        <dbReference type="PROSITE" id="PS50262"/>
    </source>
</evidence>
<evidence type="ECO:0000256" key="5">
    <source>
        <dbReference type="ARBA" id="ARBA00023040"/>
    </source>
</evidence>
<keyword evidence="4 9" id="KW-1133">Transmembrane helix</keyword>
<dbReference type="GO" id="GO:0005886">
    <property type="term" value="C:plasma membrane"/>
    <property type="evidence" value="ECO:0007669"/>
    <property type="project" value="UniProtKB-SubCell"/>
</dbReference>
<feature type="transmembrane region" description="Helical" evidence="9">
    <location>
        <begin position="59"/>
        <end position="81"/>
    </location>
</feature>
<dbReference type="SUPFAM" id="SSF81321">
    <property type="entry name" value="Family A G protein-coupled receptor-like"/>
    <property type="match status" value="1"/>
</dbReference>
<evidence type="ECO:0000256" key="2">
    <source>
        <dbReference type="ARBA" id="ARBA00022475"/>
    </source>
</evidence>
<organism evidence="11 14">
    <name type="scientific">Adineta steineri</name>
    <dbReference type="NCBI Taxonomy" id="433720"/>
    <lineage>
        <taxon>Eukaryota</taxon>
        <taxon>Metazoa</taxon>
        <taxon>Spiralia</taxon>
        <taxon>Gnathifera</taxon>
        <taxon>Rotifera</taxon>
        <taxon>Eurotatoria</taxon>
        <taxon>Bdelloidea</taxon>
        <taxon>Adinetida</taxon>
        <taxon>Adinetidae</taxon>
        <taxon>Adineta</taxon>
    </lineage>
</organism>
<feature type="transmembrane region" description="Helical" evidence="9">
    <location>
        <begin position="101"/>
        <end position="120"/>
    </location>
</feature>
<feature type="transmembrane region" description="Helical" evidence="9">
    <location>
        <begin position="179"/>
        <end position="202"/>
    </location>
</feature>
<evidence type="ECO:0000313" key="12">
    <source>
        <dbReference type="EMBL" id="CAF0963903.1"/>
    </source>
</evidence>
<evidence type="ECO:0000256" key="6">
    <source>
        <dbReference type="ARBA" id="ARBA00023136"/>
    </source>
</evidence>
<dbReference type="OrthoDB" id="10106251at2759"/>
<evidence type="ECO:0000256" key="7">
    <source>
        <dbReference type="ARBA" id="ARBA00023170"/>
    </source>
</evidence>
<dbReference type="PROSITE" id="PS50262">
    <property type="entry name" value="G_PROTEIN_RECEP_F1_2"/>
    <property type="match status" value="1"/>
</dbReference>
<dbReference type="Proteomes" id="UP000663832">
    <property type="component" value="Unassembled WGS sequence"/>
</dbReference>
<dbReference type="EMBL" id="CAJNOM010000065">
    <property type="protein sequence ID" value="CAF0963903.1"/>
    <property type="molecule type" value="Genomic_DNA"/>
</dbReference>
<dbReference type="AlphaFoldDB" id="A0A813Y1T9"/>
<keyword evidence="5" id="KW-0297">G-protein coupled receptor</keyword>
<dbReference type="PANTHER" id="PTHR24228:SF59">
    <property type="entry name" value="NEUROPEPTIDE RECEPTOR 15"/>
    <property type="match status" value="1"/>
</dbReference>
<evidence type="ECO:0000313" key="13">
    <source>
        <dbReference type="Proteomes" id="UP000663832"/>
    </source>
</evidence>
<dbReference type="Gene3D" id="1.20.1070.10">
    <property type="entry name" value="Rhodopsin 7-helix transmembrane proteins"/>
    <property type="match status" value="1"/>
</dbReference>
<dbReference type="Proteomes" id="UP000663877">
    <property type="component" value="Unassembled WGS sequence"/>
</dbReference>
<keyword evidence="6 9" id="KW-0472">Membrane</keyword>